<evidence type="ECO:0000313" key="2">
    <source>
        <dbReference type="Proteomes" id="UP000023152"/>
    </source>
</evidence>
<sequence>MSEAKILLEQDLQTWLAYCNILYHINMNKIVDCYNKIHCLCEDATKYAYLRPSYRVLWDLKSFDVCDALGDNIGKWIKVLNDMKQIQSVFEKQHLTHYLYI</sequence>
<comment type="caution">
    <text evidence="1">The sequence shown here is derived from an EMBL/GenBank/DDBJ whole genome shotgun (WGS) entry which is preliminary data.</text>
</comment>
<protein>
    <submittedName>
        <fullName evidence="1">Uncharacterized protein</fullName>
    </submittedName>
</protein>
<dbReference type="AlphaFoldDB" id="X6M2C8"/>
<gene>
    <name evidence="1" type="ORF">RFI_29065</name>
</gene>
<organism evidence="1 2">
    <name type="scientific">Reticulomyxa filosa</name>
    <dbReference type="NCBI Taxonomy" id="46433"/>
    <lineage>
        <taxon>Eukaryota</taxon>
        <taxon>Sar</taxon>
        <taxon>Rhizaria</taxon>
        <taxon>Retaria</taxon>
        <taxon>Foraminifera</taxon>
        <taxon>Monothalamids</taxon>
        <taxon>Reticulomyxidae</taxon>
        <taxon>Reticulomyxa</taxon>
    </lineage>
</organism>
<dbReference type="OrthoDB" id="447173at2759"/>
<evidence type="ECO:0000313" key="1">
    <source>
        <dbReference type="EMBL" id="ETO08323.1"/>
    </source>
</evidence>
<keyword evidence="2" id="KW-1185">Reference proteome</keyword>
<name>X6M2C8_RETFI</name>
<reference evidence="1 2" key="1">
    <citation type="journal article" date="2013" name="Curr. Biol.">
        <title>The Genome of the Foraminiferan Reticulomyxa filosa.</title>
        <authorList>
            <person name="Glockner G."/>
            <person name="Hulsmann N."/>
            <person name="Schleicher M."/>
            <person name="Noegel A.A."/>
            <person name="Eichinger L."/>
            <person name="Gallinger C."/>
            <person name="Pawlowski J."/>
            <person name="Sierra R."/>
            <person name="Euteneuer U."/>
            <person name="Pillet L."/>
            <person name="Moustafa A."/>
            <person name="Platzer M."/>
            <person name="Groth M."/>
            <person name="Szafranski K."/>
            <person name="Schliwa M."/>
        </authorList>
    </citation>
    <scope>NUCLEOTIDE SEQUENCE [LARGE SCALE GENOMIC DNA]</scope>
</reference>
<accession>X6M2C8</accession>
<proteinExistence type="predicted"/>
<dbReference type="Proteomes" id="UP000023152">
    <property type="component" value="Unassembled WGS sequence"/>
</dbReference>
<dbReference type="EMBL" id="ASPP01025150">
    <property type="protein sequence ID" value="ETO08323.1"/>
    <property type="molecule type" value="Genomic_DNA"/>
</dbReference>